<evidence type="ECO:0000256" key="3">
    <source>
        <dbReference type="ARBA" id="ARBA00022603"/>
    </source>
</evidence>
<dbReference type="SUPFAM" id="SSF53790">
    <property type="entry name" value="Tetrapyrrole methylase"/>
    <property type="match status" value="1"/>
</dbReference>
<accession>A0A2M8EP46</accession>
<dbReference type="Proteomes" id="UP000230251">
    <property type="component" value="Unassembled WGS sequence"/>
</dbReference>
<proteinExistence type="inferred from homology"/>
<evidence type="ECO:0000256" key="1">
    <source>
        <dbReference type="ARBA" id="ARBA00022490"/>
    </source>
</evidence>
<comment type="catalytic activity">
    <reaction evidence="6">
        <text>cytidine(1402) in 16S rRNA + S-adenosyl-L-methionine = 2'-O-methylcytidine(1402) in 16S rRNA + S-adenosyl-L-homocysteine + H(+)</text>
        <dbReference type="Rhea" id="RHEA:42924"/>
        <dbReference type="Rhea" id="RHEA-COMP:10285"/>
        <dbReference type="Rhea" id="RHEA-COMP:10286"/>
        <dbReference type="ChEBI" id="CHEBI:15378"/>
        <dbReference type="ChEBI" id="CHEBI:57856"/>
        <dbReference type="ChEBI" id="CHEBI:59789"/>
        <dbReference type="ChEBI" id="CHEBI:74495"/>
        <dbReference type="ChEBI" id="CHEBI:82748"/>
        <dbReference type="EC" id="2.1.1.198"/>
    </reaction>
</comment>
<dbReference type="InterPro" id="IPR014776">
    <property type="entry name" value="4pyrrole_Mease_sub2"/>
</dbReference>
<keyword evidence="5 6" id="KW-0949">S-adenosyl-L-methionine</keyword>
<evidence type="ECO:0000256" key="6">
    <source>
        <dbReference type="HAMAP-Rule" id="MF_01877"/>
    </source>
</evidence>
<dbReference type="GO" id="GO:0005737">
    <property type="term" value="C:cytoplasm"/>
    <property type="evidence" value="ECO:0007669"/>
    <property type="project" value="UniProtKB-SubCell"/>
</dbReference>
<dbReference type="EMBL" id="PFSI01000036">
    <property type="protein sequence ID" value="PJC24516.1"/>
    <property type="molecule type" value="Genomic_DNA"/>
</dbReference>
<comment type="function">
    <text evidence="6">Catalyzes the 2'-O-methylation of the ribose of cytidine 1402 (C1402) in 16S rRNA.</text>
</comment>
<dbReference type="FunFam" id="3.40.1010.10:FF:000007">
    <property type="entry name" value="Ribosomal RNA small subunit methyltransferase I"/>
    <property type="match status" value="1"/>
</dbReference>
<keyword evidence="2 6" id="KW-0698">rRNA processing</keyword>
<gene>
    <name evidence="6 8" type="primary">rsmI</name>
    <name evidence="8" type="ORF">CO057_02520</name>
</gene>
<protein>
    <recommendedName>
        <fullName evidence="6">Ribosomal RNA small subunit methyltransferase I</fullName>
        <ecNumber evidence="6">2.1.1.198</ecNumber>
    </recommendedName>
    <alternativeName>
        <fullName evidence="6">16S rRNA 2'-O-ribose C1402 methyltransferase</fullName>
    </alternativeName>
    <alternativeName>
        <fullName evidence="6">rRNA (cytidine-2'-O-)-methyltransferase RsmI</fullName>
    </alternativeName>
</protein>
<comment type="caution">
    <text evidence="8">The sequence shown here is derived from an EMBL/GenBank/DDBJ whole genome shotgun (WGS) entry which is preliminary data.</text>
</comment>
<dbReference type="InterPro" id="IPR000878">
    <property type="entry name" value="4pyrrol_Mease"/>
</dbReference>
<keyword evidence="1 6" id="KW-0963">Cytoplasm</keyword>
<dbReference type="InterPro" id="IPR014777">
    <property type="entry name" value="4pyrrole_Mease_sub1"/>
</dbReference>
<evidence type="ECO:0000259" key="7">
    <source>
        <dbReference type="Pfam" id="PF00590"/>
    </source>
</evidence>
<organism evidence="8 9">
    <name type="scientific">Candidatus Uhrbacteria bacterium CG_4_9_14_0_2_um_filter_41_50</name>
    <dbReference type="NCBI Taxonomy" id="1975031"/>
    <lineage>
        <taxon>Bacteria</taxon>
        <taxon>Candidatus Uhriibacteriota</taxon>
    </lineage>
</organism>
<evidence type="ECO:0000256" key="5">
    <source>
        <dbReference type="ARBA" id="ARBA00022691"/>
    </source>
</evidence>
<dbReference type="NCBIfam" id="TIGR00096">
    <property type="entry name" value="16S rRNA (cytidine(1402)-2'-O)-methyltransferase"/>
    <property type="match status" value="1"/>
</dbReference>
<dbReference type="PIRSF" id="PIRSF005917">
    <property type="entry name" value="MTase_YraL"/>
    <property type="match status" value="1"/>
</dbReference>
<sequence length="229" mass="25137">MEQKNNKGTLFVVATPIGNLSDISARAIETLRSVDLIACEDTRVTHKLLDHFDIQAKTTSLHQHTSCAKEESLINEIVAGLNVAVVTDAGTPAISDPGSPFVKMAVDAGINIIPIPGVSAFTTVLSICGFPTNRFTFVGFPPNKKGRNKFFEEIAGIEHTVVMYESKHRILKTLEQLPQHRDVMIGRELTKMHETIYRGNASQIAEQIKESSDKGEFVIVLAPQSNKLL</sequence>
<dbReference type="PANTHER" id="PTHR46111">
    <property type="entry name" value="RIBOSOMAL RNA SMALL SUBUNIT METHYLTRANSFERASE I"/>
    <property type="match status" value="1"/>
</dbReference>
<dbReference type="EC" id="2.1.1.198" evidence="6"/>
<keyword evidence="4 6" id="KW-0808">Transferase</keyword>
<name>A0A2M8EP46_9BACT</name>
<dbReference type="AlphaFoldDB" id="A0A2M8EP46"/>
<dbReference type="Gene3D" id="3.30.950.10">
    <property type="entry name" value="Methyltransferase, Cobalt-precorrin-4 Transmethylase, Domain 2"/>
    <property type="match status" value="1"/>
</dbReference>
<comment type="similarity">
    <text evidence="6">Belongs to the methyltransferase superfamily. RsmI family.</text>
</comment>
<dbReference type="InterPro" id="IPR035996">
    <property type="entry name" value="4pyrrol_Methylase_sf"/>
</dbReference>
<evidence type="ECO:0000256" key="4">
    <source>
        <dbReference type="ARBA" id="ARBA00022679"/>
    </source>
</evidence>
<dbReference type="HAMAP" id="MF_01877">
    <property type="entry name" value="16SrRNA_methyltr_I"/>
    <property type="match status" value="1"/>
</dbReference>
<evidence type="ECO:0000256" key="2">
    <source>
        <dbReference type="ARBA" id="ARBA00022552"/>
    </source>
</evidence>
<dbReference type="Pfam" id="PF00590">
    <property type="entry name" value="TP_methylase"/>
    <property type="match status" value="1"/>
</dbReference>
<feature type="domain" description="Tetrapyrrole methylase" evidence="7">
    <location>
        <begin position="9"/>
        <end position="204"/>
    </location>
</feature>
<dbReference type="Gene3D" id="3.40.1010.10">
    <property type="entry name" value="Cobalt-precorrin-4 Transmethylase, Domain 1"/>
    <property type="match status" value="1"/>
</dbReference>
<comment type="subcellular location">
    <subcellularLocation>
        <location evidence="6">Cytoplasm</location>
    </subcellularLocation>
</comment>
<dbReference type="InterPro" id="IPR008189">
    <property type="entry name" value="rRNA_ssu_MeTfrase_I"/>
</dbReference>
<keyword evidence="3 6" id="KW-0489">Methyltransferase</keyword>
<dbReference type="CDD" id="cd11648">
    <property type="entry name" value="RsmI"/>
    <property type="match status" value="1"/>
</dbReference>
<dbReference type="PANTHER" id="PTHR46111:SF1">
    <property type="entry name" value="RIBOSOMAL RNA SMALL SUBUNIT METHYLTRANSFERASE I"/>
    <property type="match status" value="1"/>
</dbReference>
<dbReference type="GO" id="GO:0070677">
    <property type="term" value="F:rRNA (cytosine-2'-O-)-methyltransferase activity"/>
    <property type="evidence" value="ECO:0007669"/>
    <property type="project" value="UniProtKB-UniRule"/>
</dbReference>
<evidence type="ECO:0000313" key="9">
    <source>
        <dbReference type="Proteomes" id="UP000230251"/>
    </source>
</evidence>
<reference evidence="9" key="1">
    <citation type="submission" date="2017-09" db="EMBL/GenBank/DDBJ databases">
        <title>Depth-based differentiation of microbial function through sediment-hosted aquifers and enrichment of novel symbionts in the deep terrestrial subsurface.</title>
        <authorList>
            <person name="Probst A.J."/>
            <person name="Ladd B."/>
            <person name="Jarett J.K."/>
            <person name="Geller-Mcgrath D.E."/>
            <person name="Sieber C.M.K."/>
            <person name="Emerson J.B."/>
            <person name="Anantharaman K."/>
            <person name="Thomas B.C."/>
            <person name="Malmstrom R."/>
            <person name="Stieglmeier M."/>
            <person name="Klingl A."/>
            <person name="Woyke T."/>
            <person name="Ryan C.M."/>
            <person name="Banfield J.F."/>
        </authorList>
    </citation>
    <scope>NUCLEOTIDE SEQUENCE [LARGE SCALE GENOMIC DNA]</scope>
</reference>
<dbReference type="FunFam" id="3.30.950.10:FF:000002">
    <property type="entry name" value="Ribosomal RNA small subunit methyltransferase I"/>
    <property type="match status" value="1"/>
</dbReference>
<evidence type="ECO:0000313" key="8">
    <source>
        <dbReference type="EMBL" id="PJC24516.1"/>
    </source>
</evidence>